<evidence type="ECO:0000313" key="2">
    <source>
        <dbReference type="Proteomes" id="UP000298438"/>
    </source>
</evidence>
<dbReference type="AlphaFoldDB" id="A0A4Y9SYH4"/>
<dbReference type="Gene3D" id="3.30.1150.10">
    <property type="match status" value="1"/>
</dbReference>
<evidence type="ECO:0000313" key="1">
    <source>
        <dbReference type="EMBL" id="TFW30419.1"/>
    </source>
</evidence>
<dbReference type="Proteomes" id="UP000298438">
    <property type="component" value="Unassembled WGS sequence"/>
</dbReference>
<dbReference type="EMBL" id="SPVF01000002">
    <property type="protein sequence ID" value="TFW30419.1"/>
    <property type="molecule type" value="Genomic_DNA"/>
</dbReference>
<dbReference type="SUPFAM" id="SSF74653">
    <property type="entry name" value="TolA/TonB C-terminal domain"/>
    <property type="match status" value="1"/>
</dbReference>
<evidence type="ECO:0008006" key="3">
    <source>
        <dbReference type="Google" id="ProtNLM"/>
    </source>
</evidence>
<sequence>RARDALRGLDVLGAPPHALQDRPSGQRRLLAMRAIRDVPVKLYVESFRQKIERTGNLATSSLRSVRVDPVVIVAIRSDGSVEDISFVRSSGRPDVDQAILNIVKINARYSAFPPNIADRYDVIEIRRVWSFDETLRLIEEVN</sequence>
<comment type="caution">
    <text evidence="1">The sequence shown here is derived from an EMBL/GenBank/DDBJ whole genome shotgun (WGS) entry which is preliminary data.</text>
</comment>
<name>A0A4Y9SYH4_9BURK</name>
<dbReference type="Pfam" id="PF13103">
    <property type="entry name" value="TonB_2"/>
    <property type="match status" value="1"/>
</dbReference>
<dbReference type="RefSeq" id="WP_181017564.1">
    <property type="nucleotide sequence ID" value="NZ_SPVF01000002.1"/>
</dbReference>
<gene>
    <name evidence="1" type="ORF">E4L96_00045</name>
</gene>
<accession>A0A4Y9SYH4</accession>
<proteinExistence type="predicted"/>
<protein>
    <recommendedName>
        <fullName evidence="3">TonB family protein</fullName>
    </recommendedName>
</protein>
<keyword evidence="2" id="KW-1185">Reference proteome</keyword>
<feature type="non-terminal residue" evidence="1">
    <location>
        <position position="1"/>
    </location>
</feature>
<reference evidence="1 2" key="1">
    <citation type="submission" date="2019-03" db="EMBL/GenBank/DDBJ databases">
        <title>Draft Genome Sequence of Massilia arenosa sp. nov., a Novel Massilia Species Isolated from a Sandy-loam Maize Soil.</title>
        <authorList>
            <person name="Raths R."/>
            <person name="Peta V."/>
            <person name="Bucking H."/>
        </authorList>
    </citation>
    <scope>NUCLEOTIDE SEQUENCE [LARGE SCALE GENOMIC DNA]</scope>
    <source>
        <strain evidence="1 2">MC02</strain>
    </source>
</reference>
<organism evidence="1 2">
    <name type="scientific">Zemynaea arenosa</name>
    <dbReference type="NCBI Taxonomy" id="2561931"/>
    <lineage>
        <taxon>Bacteria</taxon>
        <taxon>Pseudomonadati</taxon>
        <taxon>Pseudomonadota</taxon>
        <taxon>Betaproteobacteria</taxon>
        <taxon>Burkholderiales</taxon>
        <taxon>Oxalobacteraceae</taxon>
        <taxon>Telluria group</taxon>
        <taxon>Zemynaea</taxon>
    </lineage>
</organism>